<dbReference type="EMBL" id="KC571864">
    <property type="protein sequence ID" value="AGM32363.1"/>
    <property type="molecule type" value="mRNA"/>
</dbReference>
<dbReference type="SMART" id="SM00054">
    <property type="entry name" value="EFh"/>
    <property type="match status" value="3"/>
</dbReference>
<feature type="region of interest" description="Disordered" evidence="4">
    <location>
        <begin position="1"/>
        <end position="57"/>
    </location>
</feature>
<dbReference type="SUPFAM" id="SSF47473">
    <property type="entry name" value="EF-hand"/>
    <property type="match status" value="1"/>
</dbReference>
<evidence type="ECO:0000259" key="5">
    <source>
        <dbReference type="PROSITE" id="PS50222"/>
    </source>
</evidence>
<dbReference type="InterPro" id="IPR002048">
    <property type="entry name" value="EF_hand_dom"/>
</dbReference>
<dbReference type="Pfam" id="PF13499">
    <property type="entry name" value="EF-hand_7"/>
    <property type="match status" value="2"/>
</dbReference>
<keyword evidence="3" id="KW-0106">Calcium</keyword>
<keyword evidence="2" id="KW-0677">Repeat</keyword>
<dbReference type="InterPro" id="IPR018247">
    <property type="entry name" value="EF_Hand_1_Ca_BS"/>
</dbReference>
<dbReference type="PROSITE" id="PS50222">
    <property type="entry name" value="EF_HAND_2"/>
    <property type="match status" value="2"/>
</dbReference>
<reference evidence="6" key="1">
    <citation type="submission" date="2013-02" db="EMBL/GenBank/DDBJ databases">
        <title>Immune-Related transcriptome of Coptotermes formosanus Shiraki workers: the defense mechanism.</title>
        <authorList>
            <person name="Hussain A."/>
            <person name="Li Y.F."/>
            <person name="Cheng Y."/>
            <person name="Liu Y."/>
            <person name="Chen C.C."/>
            <person name="Wen S.Y."/>
        </authorList>
    </citation>
    <scope>NUCLEOTIDE SEQUENCE</scope>
</reference>
<dbReference type="AlphaFoldDB" id="R4V3J4"/>
<evidence type="ECO:0000256" key="3">
    <source>
        <dbReference type="ARBA" id="ARBA00022837"/>
    </source>
</evidence>
<feature type="domain" description="EF-hand" evidence="5">
    <location>
        <begin position="114"/>
        <end position="141"/>
    </location>
</feature>
<evidence type="ECO:0000256" key="2">
    <source>
        <dbReference type="ARBA" id="ARBA00022737"/>
    </source>
</evidence>
<proteinExistence type="evidence at transcript level"/>
<dbReference type="PANTHER" id="PTHR45942">
    <property type="entry name" value="PROTEIN PHOSPATASE 3 REGULATORY SUBUNIT B ALPHA ISOFORM TYPE 1"/>
    <property type="match status" value="1"/>
</dbReference>
<feature type="compositionally biased region" description="Pro residues" evidence="4">
    <location>
        <begin position="1"/>
        <end position="48"/>
    </location>
</feature>
<dbReference type="PROSITE" id="PS00018">
    <property type="entry name" value="EF_HAND_1"/>
    <property type="match status" value="3"/>
</dbReference>
<organism evidence="6">
    <name type="scientific">Coptotermes formosanus</name>
    <name type="common">Formosan subterranean termite</name>
    <dbReference type="NCBI Taxonomy" id="36987"/>
    <lineage>
        <taxon>Eukaryota</taxon>
        <taxon>Metazoa</taxon>
        <taxon>Ecdysozoa</taxon>
        <taxon>Arthropoda</taxon>
        <taxon>Hexapoda</taxon>
        <taxon>Insecta</taxon>
        <taxon>Pterygota</taxon>
        <taxon>Neoptera</taxon>
        <taxon>Polyneoptera</taxon>
        <taxon>Dictyoptera</taxon>
        <taxon>Blattodea</taxon>
        <taxon>Blattoidea</taxon>
        <taxon>Termitoidae</taxon>
        <taxon>Rhinotermitidae</taxon>
        <taxon>Coptotermes</taxon>
    </lineage>
</organism>
<evidence type="ECO:0000256" key="4">
    <source>
        <dbReference type="SAM" id="MobiDB-lite"/>
    </source>
</evidence>
<dbReference type="Gene3D" id="1.10.238.10">
    <property type="entry name" value="EF-hand"/>
    <property type="match status" value="2"/>
</dbReference>
<evidence type="ECO:0000256" key="1">
    <source>
        <dbReference type="ARBA" id="ARBA00022723"/>
    </source>
</evidence>
<name>R4V3J4_COPFO</name>
<keyword evidence="1" id="KW-0479">Metal-binding</keyword>
<dbReference type="InterPro" id="IPR011992">
    <property type="entry name" value="EF-hand-dom_pair"/>
</dbReference>
<feature type="domain" description="EF-hand" evidence="5">
    <location>
        <begin position="72"/>
        <end position="107"/>
    </location>
</feature>
<sequence length="211" mass="24532">MYQPPPYSQPGYPPQGYPQPGYSSPPPYPPQSGYPPQGYPQPGYPPQPGYSNYGPPDPNRYHRMQARIWAQQELAQLGQNFASLDRDRSGRLDPHELATFFQQAGISPQFVPMVMRIFDRNRSGSLSFDEFCAYAREMQYVQSNPRHFYFLLFNAIDTNRTGSLEVNEVLEFTYLIGCPMDYQQVWGFMSSVDRDRNMRLDFNELCNWLRI</sequence>
<dbReference type="GO" id="GO:0005509">
    <property type="term" value="F:calcium ion binding"/>
    <property type="evidence" value="ECO:0007669"/>
    <property type="project" value="InterPro"/>
</dbReference>
<accession>R4V3J4</accession>
<evidence type="ECO:0000313" key="6">
    <source>
        <dbReference type="EMBL" id="AGM32363.1"/>
    </source>
</evidence>
<protein>
    <submittedName>
        <fullName evidence="6">EF-hand family protein</fullName>
    </submittedName>
</protein>